<dbReference type="InterPro" id="IPR027383">
    <property type="entry name" value="Znf_put"/>
</dbReference>
<dbReference type="Proteomes" id="UP000215559">
    <property type="component" value="Unassembled WGS sequence"/>
</dbReference>
<name>A0A235BYD7_UNCW3</name>
<feature type="domain" description="Putative zinc-finger" evidence="2">
    <location>
        <begin position="5"/>
        <end position="39"/>
    </location>
</feature>
<protein>
    <recommendedName>
        <fullName evidence="2">Putative zinc-finger domain-containing protein</fullName>
    </recommendedName>
</protein>
<dbReference type="InterPro" id="IPR041916">
    <property type="entry name" value="Anti_sigma_zinc_sf"/>
</dbReference>
<gene>
    <name evidence="3" type="ORF">CH330_00440</name>
</gene>
<accession>A0A235BYD7</accession>
<keyword evidence="1" id="KW-0472">Membrane</keyword>
<evidence type="ECO:0000313" key="3">
    <source>
        <dbReference type="EMBL" id="OYD17358.1"/>
    </source>
</evidence>
<dbReference type="Gene3D" id="1.10.10.1320">
    <property type="entry name" value="Anti-sigma factor, zinc-finger domain"/>
    <property type="match status" value="1"/>
</dbReference>
<dbReference type="EMBL" id="NOZP01000008">
    <property type="protein sequence ID" value="OYD17358.1"/>
    <property type="molecule type" value="Genomic_DNA"/>
</dbReference>
<dbReference type="Pfam" id="PF13490">
    <property type="entry name" value="zf-HC2"/>
    <property type="match status" value="1"/>
</dbReference>
<evidence type="ECO:0000259" key="2">
    <source>
        <dbReference type="Pfam" id="PF13490"/>
    </source>
</evidence>
<keyword evidence="1" id="KW-0812">Transmembrane</keyword>
<organism evidence="3 4">
    <name type="scientific">candidate division WOR-3 bacterium JGI_Cruoil_03_51_56</name>
    <dbReference type="NCBI Taxonomy" id="1973747"/>
    <lineage>
        <taxon>Bacteria</taxon>
        <taxon>Bacteria division WOR-3</taxon>
    </lineage>
</organism>
<reference evidence="3 4" key="1">
    <citation type="submission" date="2017-07" db="EMBL/GenBank/DDBJ databases">
        <title>Recovery of genomes from metagenomes via a dereplication, aggregation, and scoring strategy.</title>
        <authorList>
            <person name="Sieber C.M."/>
            <person name="Probst A.J."/>
            <person name="Sharrar A."/>
            <person name="Thomas B.C."/>
            <person name="Hess M."/>
            <person name="Tringe S.G."/>
            <person name="Banfield J.F."/>
        </authorList>
    </citation>
    <scope>NUCLEOTIDE SEQUENCE [LARGE SCALE GENOMIC DNA]</scope>
    <source>
        <strain evidence="3">JGI_Cruoil_03_51_56</strain>
    </source>
</reference>
<comment type="caution">
    <text evidence="3">The sequence shown here is derived from an EMBL/GenBank/DDBJ whole genome shotgun (WGS) entry which is preliminary data.</text>
</comment>
<proteinExistence type="predicted"/>
<evidence type="ECO:0000313" key="4">
    <source>
        <dbReference type="Proteomes" id="UP000215559"/>
    </source>
</evidence>
<feature type="transmembrane region" description="Helical" evidence="1">
    <location>
        <begin position="77"/>
        <end position="99"/>
    </location>
</feature>
<sequence>MEMNCQEISDLLQDYVMRELSPDERRRVDEHLLECEGCRKELALMSAIVLSLDSQPMVEPSAEFSQRVIANLPKQQSFVPSPLCALILIPVLSGLVYLFRVQLAEVLSGVFERFEVGIAALSRVQVPNLSSINMGQLVIVPVVLASLGLVLAFSAVAFCWRYYAET</sequence>
<feature type="transmembrane region" description="Helical" evidence="1">
    <location>
        <begin position="138"/>
        <end position="163"/>
    </location>
</feature>
<dbReference type="AlphaFoldDB" id="A0A235BYD7"/>
<keyword evidence="1" id="KW-1133">Transmembrane helix</keyword>
<evidence type="ECO:0000256" key="1">
    <source>
        <dbReference type="SAM" id="Phobius"/>
    </source>
</evidence>